<evidence type="ECO:0000313" key="2">
    <source>
        <dbReference type="Proteomes" id="UP000655830"/>
    </source>
</evidence>
<protein>
    <submittedName>
        <fullName evidence="1">Uncharacterized protein</fullName>
    </submittedName>
</protein>
<gene>
    <name evidence="1" type="ORF">H8718_16535</name>
</gene>
<name>A0A926EH80_9FIRM</name>
<dbReference type="RefSeq" id="WP_249333898.1">
    <property type="nucleotide sequence ID" value="NZ_JACRSY010000037.1"/>
</dbReference>
<sequence length="105" mass="12343">MNFKEMIHKDLRHVFFNTNEFAEQHTLNGISVEVIIDNDRLKERSKKEYDGLYIGELLFFIPVEKTPIKLKQDMPLVFDGKQTSIFSLREDMGMYEVILNRNSGS</sequence>
<dbReference type="AlphaFoldDB" id="A0A926EH80"/>
<accession>A0A926EH80</accession>
<dbReference type="Proteomes" id="UP000655830">
    <property type="component" value="Unassembled WGS sequence"/>
</dbReference>
<dbReference type="EMBL" id="JACRSY010000037">
    <property type="protein sequence ID" value="MBC8581126.1"/>
    <property type="molecule type" value="Genomic_DNA"/>
</dbReference>
<reference evidence="1" key="1">
    <citation type="submission" date="2020-08" db="EMBL/GenBank/DDBJ databases">
        <title>Genome public.</title>
        <authorList>
            <person name="Liu C."/>
            <person name="Sun Q."/>
        </authorList>
    </citation>
    <scope>NUCLEOTIDE SEQUENCE</scope>
    <source>
        <strain evidence="1">NSJ-12</strain>
    </source>
</reference>
<evidence type="ECO:0000313" key="1">
    <source>
        <dbReference type="EMBL" id="MBC8581126.1"/>
    </source>
</evidence>
<proteinExistence type="predicted"/>
<keyword evidence="2" id="KW-1185">Reference proteome</keyword>
<organism evidence="1 2">
    <name type="scientific">Zhenhengia yiwuensis</name>
    <dbReference type="NCBI Taxonomy" id="2763666"/>
    <lineage>
        <taxon>Bacteria</taxon>
        <taxon>Bacillati</taxon>
        <taxon>Bacillota</taxon>
        <taxon>Clostridia</taxon>
        <taxon>Lachnospirales</taxon>
        <taxon>Lachnospiraceae</taxon>
        <taxon>Zhenhengia</taxon>
    </lineage>
</organism>
<comment type="caution">
    <text evidence="1">The sequence shown here is derived from an EMBL/GenBank/DDBJ whole genome shotgun (WGS) entry which is preliminary data.</text>
</comment>